<feature type="short sequence motif" description="DGA/G" evidence="4">
    <location>
        <begin position="159"/>
        <end position="161"/>
    </location>
</feature>
<reference evidence="6 7" key="1">
    <citation type="journal article" date="2009" name="J. Bacteriol.">
        <title>Complete genome sequence of Lactobacillus johnsonii FI9785, a competitive exclusion agent against pathogens in poultry.</title>
        <authorList>
            <person name="Wegmann U."/>
            <person name="Overweg K."/>
            <person name="Horn N."/>
            <person name="Goesmann A."/>
            <person name="Narbad A."/>
            <person name="Gasson M.J."/>
            <person name="Shearman C."/>
        </authorList>
    </citation>
    <scope>NUCLEOTIDE SEQUENCE [LARGE SCALE GENOMIC DNA]</scope>
    <source>
        <strain evidence="6 7">FI9785</strain>
    </source>
</reference>
<feature type="short sequence motif" description="GXSXG" evidence="4">
    <location>
        <begin position="36"/>
        <end position="40"/>
    </location>
</feature>
<keyword evidence="3 4" id="KW-0443">Lipid metabolism</keyword>
<dbReference type="InterPro" id="IPR037483">
    <property type="entry name" value="YjjU-like"/>
</dbReference>
<evidence type="ECO:0000256" key="2">
    <source>
        <dbReference type="ARBA" id="ARBA00022963"/>
    </source>
</evidence>
<organism evidence="6 7">
    <name type="scientific">Lactobacillus johnsonii (strain FI9785)</name>
    <dbReference type="NCBI Taxonomy" id="633699"/>
    <lineage>
        <taxon>Bacteria</taxon>
        <taxon>Bacillati</taxon>
        <taxon>Bacillota</taxon>
        <taxon>Bacilli</taxon>
        <taxon>Lactobacillales</taxon>
        <taxon>Lactobacillaceae</taxon>
        <taxon>Lactobacillus</taxon>
    </lineage>
</organism>
<evidence type="ECO:0000256" key="4">
    <source>
        <dbReference type="PROSITE-ProRule" id="PRU01161"/>
    </source>
</evidence>
<dbReference type="PROSITE" id="PS51635">
    <property type="entry name" value="PNPLA"/>
    <property type="match status" value="1"/>
</dbReference>
<dbReference type="GO" id="GO:0016787">
    <property type="term" value="F:hydrolase activity"/>
    <property type="evidence" value="ECO:0007669"/>
    <property type="project" value="UniProtKB-UniRule"/>
</dbReference>
<keyword evidence="2 4" id="KW-0442">Lipid degradation</keyword>
<name>D0R347_LACJF</name>
<evidence type="ECO:0000259" key="5">
    <source>
        <dbReference type="PROSITE" id="PS51635"/>
    </source>
</evidence>
<keyword evidence="1 4" id="KW-0378">Hydrolase</keyword>
<feature type="active site" description="Proton acceptor" evidence="4">
    <location>
        <position position="159"/>
    </location>
</feature>
<dbReference type="Pfam" id="PF01734">
    <property type="entry name" value="Patatin"/>
    <property type="match status" value="1"/>
</dbReference>
<dbReference type="SUPFAM" id="SSF52151">
    <property type="entry name" value="FabD/lysophospholipase-like"/>
    <property type="match status" value="1"/>
</dbReference>
<dbReference type="CDD" id="cd07208">
    <property type="entry name" value="Pat_hypo_Ecoli_yjju_like"/>
    <property type="match status" value="1"/>
</dbReference>
<dbReference type="InterPro" id="IPR016035">
    <property type="entry name" value="Acyl_Trfase/lysoPLipase"/>
</dbReference>
<comment type="caution">
    <text evidence="4">Lacks conserved residue(s) required for the propagation of feature annotation.</text>
</comment>
<evidence type="ECO:0000256" key="3">
    <source>
        <dbReference type="ARBA" id="ARBA00023098"/>
    </source>
</evidence>
<dbReference type="PANTHER" id="PTHR14226">
    <property type="entry name" value="NEUROPATHY TARGET ESTERASE/SWISS CHEESE D.MELANOGASTER"/>
    <property type="match status" value="1"/>
</dbReference>
<keyword evidence="7" id="KW-1185">Reference proteome</keyword>
<accession>D0R347</accession>
<dbReference type="InterPro" id="IPR002641">
    <property type="entry name" value="PNPLA_dom"/>
</dbReference>
<dbReference type="KEGG" id="ljf:FI9785_633"/>
<dbReference type="HOGENOM" id="CLU_1480262_0_0_9"/>
<dbReference type="InterPro" id="IPR050301">
    <property type="entry name" value="NTE"/>
</dbReference>
<proteinExistence type="predicted"/>
<sequence>MKKGLVMEGGAMRCMFTAGVTDTLMKADIDFDGAIGVSAGAAFGWNYKSRQIGRVLRYNVKYASDPRLSSWQSWLKTGDLYGADFCYHELPVKLDIFDTVAFQKNPMDFWCVATDINNGEAIYHKLVSGKEGDLEWIRASSSIPVFAQPVEIGSRKYWDGGISNSIPIKFFEKLATIRTLSF</sequence>
<dbReference type="AlphaFoldDB" id="D0R347"/>
<feature type="active site" description="Nucleophile" evidence="4">
    <location>
        <position position="38"/>
    </location>
</feature>
<evidence type="ECO:0000256" key="1">
    <source>
        <dbReference type="ARBA" id="ARBA00022801"/>
    </source>
</evidence>
<evidence type="ECO:0000313" key="7">
    <source>
        <dbReference type="Proteomes" id="UP000002627"/>
    </source>
</evidence>
<dbReference type="PANTHER" id="PTHR14226:SF25">
    <property type="entry name" value="PHOSPHOESTERASE"/>
    <property type="match status" value="1"/>
</dbReference>
<dbReference type="Proteomes" id="UP000002627">
    <property type="component" value="Chromosome"/>
</dbReference>
<dbReference type="EMBL" id="FN298497">
    <property type="protein sequence ID" value="CAX66510.1"/>
    <property type="molecule type" value="Genomic_DNA"/>
</dbReference>
<feature type="domain" description="PNPLA" evidence="5">
    <location>
        <begin position="5"/>
        <end position="172"/>
    </location>
</feature>
<dbReference type="Gene3D" id="3.40.1090.10">
    <property type="entry name" value="Cytosolic phospholipase A2 catalytic domain"/>
    <property type="match status" value="2"/>
</dbReference>
<gene>
    <name evidence="6" type="ordered locus">FI9785_633</name>
</gene>
<protein>
    <recommendedName>
        <fullName evidence="5">PNPLA domain-containing protein</fullName>
    </recommendedName>
</protein>
<evidence type="ECO:0000313" key="6">
    <source>
        <dbReference type="EMBL" id="CAX66510.1"/>
    </source>
</evidence>
<dbReference type="GO" id="GO:0016042">
    <property type="term" value="P:lipid catabolic process"/>
    <property type="evidence" value="ECO:0007669"/>
    <property type="project" value="UniProtKB-UniRule"/>
</dbReference>